<organism evidence="1 2">
    <name type="scientific">Trifolium medium</name>
    <dbReference type="NCBI Taxonomy" id="97028"/>
    <lineage>
        <taxon>Eukaryota</taxon>
        <taxon>Viridiplantae</taxon>
        <taxon>Streptophyta</taxon>
        <taxon>Embryophyta</taxon>
        <taxon>Tracheophyta</taxon>
        <taxon>Spermatophyta</taxon>
        <taxon>Magnoliopsida</taxon>
        <taxon>eudicotyledons</taxon>
        <taxon>Gunneridae</taxon>
        <taxon>Pentapetalae</taxon>
        <taxon>rosids</taxon>
        <taxon>fabids</taxon>
        <taxon>Fabales</taxon>
        <taxon>Fabaceae</taxon>
        <taxon>Papilionoideae</taxon>
        <taxon>50 kb inversion clade</taxon>
        <taxon>NPAAA clade</taxon>
        <taxon>Hologalegina</taxon>
        <taxon>IRL clade</taxon>
        <taxon>Trifolieae</taxon>
        <taxon>Trifolium</taxon>
    </lineage>
</organism>
<feature type="non-terminal residue" evidence="1">
    <location>
        <position position="47"/>
    </location>
</feature>
<proteinExistence type="predicted"/>
<accession>A0A392U4E5</accession>
<evidence type="ECO:0000313" key="1">
    <source>
        <dbReference type="EMBL" id="MCI66915.1"/>
    </source>
</evidence>
<sequence length="47" mass="5563">SKDRVPGILCHLRDAHLQLFFTRIAQTSWRGAQMRNLYKKSTFSDLR</sequence>
<evidence type="ECO:0000313" key="2">
    <source>
        <dbReference type="Proteomes" id="UP000265520"/>
    </source>
</evidence>
<feature type="non-terminal residue" evidence="1">
    <location>
        <position position="1"/>
    </location>
</feature>
<reference evidence="1 2" key="1">
    <citation type="journal article" date="2018" name="Front. Plant Sci.">
        <title>Red Clover (Trifolium pratense) and Zigzag Clover (T. medium) - A Picture of Genomic Similarities and Differences.</title>
        <authorList>
            <person name="Dluhosova J."/>
            <person name="Istvanek J."/>
            <person name="Nedelnik J."/>
            <person name="Repkova J."/>
        </authorList>
    </citation>
    <scope>NUCLEOTIDE SEQUENCE [LARGE SCALE GENOMIC DNA]</scope>
    <source>
        <strain evidence="2">cv. 10/8</strain>
        <tissue evidence="1">Leaf</tissue>
    </source>
</reference>
<name>A0A392U4E5_9FABA</name>
<dbReference type="Proteomes" id="UP000265520">
    <property type="component" value="Unassembled WGS sequence"/>
</dbReference>
<comment type="caution">
    <text evidence="1">The sequence shown here is derived from an EMBL/GenBank/DDBJ whole genome shotgun (WGS) entry which is preliminary data.</text>
</comment>
<protein>
    <submittedName>
        <fullName evidence="1">Uncharacterized protein</fullName>
    </submittedName>
</protein>
<dbReference type="EMBL" id="LXQA010705079">
    <property type="protein sequence ID" value="MCI66915.1"/>
    <property type="molecule type" value="Genomic_DNA"/>
</dbReference>
<dbReference type="AlphaFoldDB" id="A0A392U4E5"/>
<keyword evidence="2" id="KW-1185">Reference proteome</keyword>